<evidence type="ECO:0000313" key="1">
    <source>
        <dbReference type="EMBL" id="GES83381.1"/>
    </source>
</evidence>
<protein>
    <submittedName>
        <fullName evidence="1">Uncharacterized protein</fullName>
    </submittedName>
</protein>
<name>A0A8H3LAV0_9GLOM</name>
<evidence type="ECO:0000313" key="2">
    <source>
        <dbReference type="Proteomes" id="UP000615446"/>
    </source>
</evidence>
<comment type="caution">
    <text evidence="1">The sequence shown here is derived from an EMBL/GenBank/DDBJ whole genome shotgun (WGS) entry which is preliminary data.</text>
</comment>
<sequence length="74" mass="8239">MLDRIFIDHPSAPQLLTDPKDVSDAVVNHFQTIVPIKATPPSHISALPDRWRSAYLPMNTVSPDIYSSLLALFP</sequence>
<proteinExistence type="predicted"/>
<organism evidence="1 2">
    <name type="scientific">Rhizophagus clarus</name>
    <dbReference type="NCBI Taxonomy" id="94130"/>
    <lineage>
        <taxon>Eukaryota</taxon>
        <taxon>Fungi</taxon>
        <taxon>Fungi incertae sedis</taxon>
        <taxon>Mucoromycota</taxon>
        <taxon>Glomeromycotina</taxon>
        <taxon>Glomeromycetes</taxon>
        <taxon>Glomerales</taxon>
        <taxon>Glomeraceae</taxon>
        <taxon>Rhizophagus</taxon>
    </lineage>
</organism>
<accession>A0A8H3LAV0</accession>
<reference evidence="1" key="1">
    <citation type="submission" date="2019-10" db="EMBL/GenBank/DDBJ databases">
        <title>Conservation and host-specific expression of non-tandemly repeated heterogenous ribosome RNA gene in arbuscular mycorrhizal fungi.</title>
        <authorList>
            <person name="Maeda T."/>
            <person name="Kobayashi Y."/>
            <person name="Nakagawa T."/>
            <person name="Ezawa T."/>
            <person name="Yamaguchi K."/>
            <person name="Bino T."/>
            <person name="Nishimoto Y."/>
            <person name="Shigenobu S."/>
            <person name="Kawaguchi M."/>
        </authorList>
    </citation>
    <scope>NUCLEOTIDE SEQUENCE</scope>
    <source>
        <strain evidence="1">HR1</strain>
    </source>
</reference>
<dbReference type="EMBL" id="BLAL01000068">
    <property type="protein sequence ID" value="GES83381.1"/>
    <property type="molecule type" value="Genomic_DNA"/>
</dbReference>
<gene>
    <name evidence="1" type="ORF">RCL2_001053900</name>
</gene>
<dbReference type="Proteomes" id="UP000615446">
    <property type="component" value="Unassembled WGS sequence"/>
</dbReference>
<dbReference type="AlphaFoldDB" id="A0A8H3LAV0"/>